<evidence type="ECO:0000313" key="1">
    <source>
        <dbReference type="EMBL" id="CDW36659.1"/>
    </source>
</evidence>
<reference evidence="1" key="1">
    <citation type="submission" date="2014-05" db="EMBL/GenBank/DDBJ databases">
        <authorList>
            <person name="Chronopoulou M."/>
        </authorList>
    </citation>
    <scope>NUCLEOTIDE SEQUENCE</scope>
    <source>
        <tissue evidence="1">Whole organism</tissue>
    </source>
</reference>
<name>A0A0K2UEG6_LEPSM</name>
<proteinExistence type="predicted"/>
<dbReference type="AlphaFoldDB" id="A0A0K2UEG6"/>
<dbReference type="EMBL" id="HACA01019298">
    <property type="protein sequence ID" value="CDW36659.1"/>
    <property type="molecule type" value="Transcribed_RNA"/>
</dbReference>
<accession>A0A0K2UEG6</accession>
<sequence>MSYTAKDYFSLLGNVDETRNINKEWITQTFTKRSPLSFPSEERDRSTQDVMCPCWRHLQ</sequence>
<organism evidence="1">
    <name type="scientific">Lepeophtheirus salmonis</name>
    <name type="common">Salmon louse</name>
    <name type="synonym">Caligus salmonis</name>
    <dbReference type="NCBI Taxonomy" id="72036"/>
    <lineage>
        <taxon>Eukaryota</taxon>
        <taxon>Metazoa</taxon>
        <taxon>Ecdysozoa</taxon>
        <taxon>Arthropoda</taxon>
        <taxon>Crustacea</taxon>
        <taxon>Multicrustacea</taxon>
        <taxon>Hexanauplia</taxon>
        <taxon>Copepoda</taxon>
        <taxon>Siphonostomatoida</taxon>
        <taxon>Caligidae</taxon>
        <taxon>Lepeophtheirus</taxon>
    </lineage>
</organism>
<protein>
    <submittedName>
        <fullName evidence="1">Uncharacterized protein</fullName>
    </submittedName>
</protein>